<dbReference type="InterPro" id="IPR007822">
    <property type="entry name" value="LANC-like"/>
</dbReference>
<dbReference type="GO" id="GO:0031179">
    <property type="term" value="P:peptide modification"/>
    <property type="evidence" value="ECO:0007669"/>
    <property type="project" value="InterPro"/>
</dbReference>
<keyword evidence="1" id="KW-0862">Zinc</keyword>
<gene>
    <name evidence="2" type="ORF">IEO21_08034</name>
</gene>
<keyword evidence="1" id="KW-0479">Metal-binding</keyword>
<dbReference type="Pfam" id="PF05147">
    <property type="entry name" value="LANC_like"/>
    <property type="match status" value="1"/>
</dbReference>
<dbReference type="EMBL" id="JADOXO010000258">
    <property type="protein sequence ID" value="KAF9807895.1"/>
    <property type="molecule type" value="Genomic_DNA"/>
</dbReference>
<protein>
    <submittedName>
        <fullName evidence="2">Uncharacterized protein</fullName>
    </submittedName>
</protein>
<dbReference type="SUPFAM" id="SSF158745">
    <property type="entry name" value="LanC-like"/>
    <property type="match status" value="1"/>
</dbReference>
<dbReference type="GO" id="GO:0005975">
    <property type="term" value="P:carbohydrate metabolic process"/>
    <property type="evidence" value="ECO:0007669"/>
    <property type="project" value="InterPro"/>
</dbReference>
<reference evidence="2" key="2">
    <citation type="journal article" name="Front. Microbiol.">
        <title>Degradative Capacity of Two Strains of Rhodonia placenta: From Phenotype to Genotype.</title>
        <authorList>
            <person name="Kolle M."/>
            <person name="Horta M.A.C."/>
            <person name="Nowrousian M."/>
            <person name="Ohm R.A."/>
            <person name="Benz J.P."/>
            <person name="Pilgard A."/>
        </authorList>
    </citation>
    <scope>NUCLEOTIDE SEQUENCE</scope>
    <source>
        <strain evidence="2">FPRL280</strain>
    </source>
</reference>
<dbReference type="GO" id="GO:0005886">
    <property type="term" value="C:plasma membrane"/>
    <property type="evidence" value="ECO:0007669"/>
    <property type="project" value="TreeGrafter"/>
</dbReference>
<evidence type="ECO:0000256" key="1">
    <source>
        <dbReference type="PIRSR" id="PIRSR607822-1"/>
    </source>
</evidence>
<dbReference type="CDD" id="cd04794">
    <property type="entry name" value="euk_LANCL"/>
    <property type="match status" value="1"/>
</dbReference>
<dbReference type="SMART" id="SM01260">
    <property type="entry name" value="LANC_like"/>
    <property type="match status" value="1"/>
</dbReference>
<sequence length="487" mass="52644">MSAGAVPTLSVLVRSNIQMATYRYIPHSNQPPTDLQALRVDIQDALIAGAQRVHRHRTRAPGVYTGIAGTVLMDLRLSSLVPDLELPSPQFSSLSESDLSIPRAGSKVSFLETTVGQAALILANRIRDYVEGHIKPAEKELLDDCVRIIVSAIQAALSEPRDDGGSEVLYGRAGLLYALLWLRSELSFPAPLGDLEDTNDPLLWGVSQLYSDENLQALVGDIVKRGWLGASIYAEELDAETQQRAPRLMWSWHGKRYLGAAHGVLICAPAHIIAPYWSDITGTVEWLLAIQEPLGNWPTKASRHMHYAASRTAKRVSVEDGDALVQWCHGAPGVLILLSTLLTRASTSSKLAVSSTTTDSIVAALQHGGELVYTRGLLRKGVGLCHGVAGSVYALLAVADSVQEPAGYWLARAAHLALLATGYRARERKGDMRVPEKPYSLYEGVGGMCCAWAEVLARIAAASGSGREQDGGRRRWGMPGYGDLLLC</sequence>
<dbReference type="PANTHER" id="PTHR12736">
    <property type="entry name" value="LANC-LIKE PROTEIN"/>
    <property type="match status" value="1"/>
</dbReference>
<dbReference type="Proteomes" id="UP000639403">
    <property type="component" value="Unassembled WGS sequence"/>
</dbReference>
<dbReference type="Gene3D" id="1.50.10.10">
    <property type="match status" value="1"/>
</dbReference>
<name>A0A8H7NX13_9APHY</name>
<dbReference type="AlphaFoldDB" id="A0A8H7NX13"/>
<dbReference type="PANTHER" id="PTHR12736:SF7">
    <property type="entry name" value="LANC-LIKE PROTEIN 3"/>
    <property type="match status" value="1"/>
</dbReference>
<evidence type="ECO:0000313" key="3">
    <source>
        <dbReference type="Proteomes" id="UP000639403"/>
    </source>
</evidence>
<organism evidence="2 3">
    <name type="scientific">Rhodonia placenta</name>
    <dbReference type="NCBI Taxonomy" id="104341"/>
    <lineage>
        <taxon>Eukaryota</taxon>
        <taxon>Fungi</taxon>
        <taxon>Dikarya</taxon>
        <taxon>Basidiomycota</taxon>
        <taxon>Agaricomycotina</taxon>
        <taxon>Agaricomycetes</taxon>
        <taxon>Polyporales</taxon>
        <taxon>Adustoporiaceae</taxon>
        <taxon>Rhodonia</taxon>
    </lineage>
</organism>
<reference evidence="2" key="1">
    <citation type="submission" date="2020-11" db="EMBL/GenBank/DDBJ databases">
        <authorList>
            <person name="Koelle M."/>
            <person name="Horta M.A.C."/>
            <person name="Nowrousian M."/>
            <person name="Ohm R.A."/>
            <person name="Benz P."/>
            <person name="Pilgard A."/>
        </authorList>
    </citation>
    <scope>NUCLEOTIDE SEQUENCE</scope>
    <source>
        <strain evidence="2">FPRL280</strain>
    </source>
</reference>
<proteinExistence type="predicted"/>
<feature type="binding site" evidence="1">
    <location>
        <position position="328"/>
    </location>
    <ligand>
        <name>Zn(2+)</name>
        <dbReference type="ChEBI" id="CHEBI:29105"/>
    </ligand>
</feature>
<dbReference type="GO" id="GO:0046872">
    <property type="term" value="F:metal ion binding"/>
    <property type="evidence" value="ECO:0007669"/>
    <property type="project" value="UniProtKB-KW"/>
</dbReference>
<dbReference type="InterPro" id="IPR012341">
    <property type="entry name" value="6hp_glycosidase-like_sf"/>
</dbReference>
<comment type="caution">
    <text evidence="2">The sequence shown here is derived from an EMBL/GenBank/DDBJ whole genome shotgun (WGS) entry which is preliminary data.</text>
</comment>
<accession>A0A8H7NX13</accession>
<feature type="binding site" evidence="1">
    <location>
        <position position="386"/>
    </location>
    <ligand>
        <name>Zn(2+)</name>
        <dbReference type="ChEBI" id="CHEBI:29105"/>
    </ligand>
</feature>
<dbReference type="PRINTS" id="PR01950">
    <property type="entry name" value="LANCSUPER"/>
</dbReference>
<feature type="binding site" evidence="1">
    <location>
        <position position="385"/>
    </location>
    <ligand>
        <name>Zn(2+)</name>
        <dbReference type="ChEBI" id="CHEBI:29105"/>
    </ligand>
</feature>
<evidence type="ECO:0000313" key="2">
    <source>
        <dbReference type="EMBL" id="KAF9807895.1"/>
    </source>
</evidence>